<dbReference type="AlphaFoldDB" id="A0A318QAJ1"/>
<name>A0A318QAJ1_9PROT</name>
<gene>
    <name evidence="2" type="ORF">CFR71_05985</name>
</gene>
<feature type="region of interest" description="Disordered" evidence="1">
    <location>
        <begin position="1"/>
        <end position="85"/>
    </location>
</feature>
<organism evidence="2 3">
    <name type="scientific">Novacetimonas pomaceti</name>
    <dbReference type="NCBI Taxonomy" id="2021998"/>
    <lineage>
        <taxon>Bacteria</taxon>
        <taxon>Pseudomonadati</taxon>
        <taxon>Pseudomonadota</taxon>
        <taxon>Alphaproteobacteria</taxon>
        <taxon>Acetobacterales</taxon>
        <taxon>Acetobacteraceae</taxon>
        <taxon>Novacetimonas</taxon>
    </lineage>
</organism>
<sequence>MNDHDHVAGYPMPRPSPQRVPGAARTPGIEAADQETGSGSGPFSRDGSRQNIIMDATIMDQPKAAPTHEATSPSASPDAESWGSIPTLGRFAHLDRVRYPHDLRNLS</sequence>
<protein>
    <submittedName>
        <fullName evidence="2">Uncharacterized protein</fullName>
    </submittedName>
</protein>
<evidence type="ECO:0000313" key="3">
    <source>
        <dbReference type="Proteomes" id="UP000247609"/>
    </source>
</evidence>
<dbReference type="EMBL" id="NOXG01000004">
    <property type="protein sequence ID" value="PYD75935.1"/>
    <property type="molecule type" value="Genomic_DNA"/>
</dbReference>
<evidence type="ECO:0000256" key="1">
    <source>
        <dbReference type="SAM" id="MobiDB-lite"/>
    </source>
</evidence>
<feature type="non-terminal residue" evidence="2">
    <location>
        <position position="107"/>
    </location>
</feature>
<comment type="caution">
    <text evidence="2">The sequence shown here is derived from an EMBL/GenBank/DDBJ whole genome shotgun (WGS) entry which is preliminary data.</text>
</comment>
<accession>A0A318QAJ1</accession>
<dbReference type="Proteomes" id="UP000247609">
    <property type="component" value="Unassembled WGS sequence"/>
</dbReference>
<proteinExistence type="predicted"/>
<evidence type="ECO:0000313" key="2">
    <source>
        <dbReference type="EMBL" id="PYD75935.1"/>
    </source>
</evidence>
<reference evidence="2 3" key="1">
    <citation type="submission" date="2017-07" db="EMBL/GenBank/DDBJ databases">
        <title>A draft genome sequence of Komagataeibacter sp. T5K1.</title>
        <authorList>
            <person name="Skraban J."/>
            <person name="Cleenwerck I."/>
            <person name="Vandamme P."/>
            <person name="Trcek J."/>
        </authorList>
    </citation>
    <scope>NUCLEOTIDE SEQUENCE [LARGE SCALE GENOMIC DNA]</scope>
    <source>
        <strain evidence="2 3">T5K1</strain>
    </source>
</reference>